<reference evidence="1" key="1">
    <citation type="submission" date="2024-12" db="EMBL/GenBank/DDBJ databases">
        <authorList>
            <person name="Wu N."/>
        </authorList>
    </citation>
    <scope>NUCLEOTIDE SEQUENCE</scope>
    <source>
        <strain evidence="1">P15</strain>
    </source>
</reference>
<keyword evidence="1" id="KW-0378">Hydrolase</keyword>
<protein>
    <submittedName>
        <fullName evidence="1">Glycoside hydrolase family 2 TIM barrel-domain containing protein</fullName>
    </submittedName>
</protein>
<dbReference type="EMBL" id="JBJURJ010000025">
    <property type="protein sequence ID" value="MFM9332045.1"/>
    <property type="molecule type" value="Genomic_DNA"/>
</dbReference>
<dbReference type="Proteomes" id="UP001631969">
    <property type="component" value="Unassembled WGS sequence"/>
</dbReference>
<accession>A0ACC7P6K5</accession>
<keyword evidence="2" id="KW-1185">Reference proteome</keyword>
<evidence type="ECO:0000313" key="1">
    <source>
        <dbReference type="EMBL" id="MFM9332045.1"/>
    </source>
</evidence>
<organism evidence="1 2">
    <name type="scientific">Paenibacillus mesotrionivorans</name>
    <dbReference type="NCBI Taxonomy" id="3160968"/>
    <lineage>
        <taxon>Bacteria</taxon>
        <taxon>Bacillati</taxon>
        <taxon>Bacillota</taxon>
        <taxon>Bacilli</taxon>
        <taxon>Bacillales</taxon>
        <taxon>Paenibacillaceae</taxon>
        <taxon>Paenibacillus</taxon>
    </lineage>
</organism>
<gene>
    <name evidence="1" type="ORF">ACI1P1_27480</name>
</gene>
<comment type="caution">
    <text evidence="1">The sequence shown here is derived from an EMBL/GenBank/DDBJ whole genome shotgun (WGS) entry which is preliminary data.</text>
</comment>
<name>A0ACC7P6K5_9BACL</name>
<evidence type="ECO:0000313" key="2">
    <source>
        <dbReference type="Proteomes" id="UP001631969"/>
    </source>
</evidence>
<sequence>MKPKFRYTPPANGYPEWNNNPDIFQVNRMAAATAYIPYSTPEEAAAGQEGASPWKMSLNGTWQFHYADNPEARPADFYRADYDTTEWDTIPVPAHWQFHGYDYPQYTNVTYPWKGKEDLEPPFAPVRYNPVGSYVRTFTVPDNWRERPVYISFQGVESAFYVWVNGDLVGYSEDTFTPAEFDLTPYLIDGENKLAVEVYRWCDASWLEDQDFWRLSGIFREVYLYSTPMLHIRDASAVTELDDSFTKAQLKLKTTVTRYLPSAGEKVAVEAILLDASGQAVTGEPILLEGSFTVEEDSLVLAASAAVDNPLLWSAEAPHLYTLVICLRDGEGQLLEAQSCKIGFRRFEIEGGLMKINGKRIMFRGVNRHEFGCDTGRAVRDEDMLHDILLMKQNNINAVRTSHYPNHRKWYKLCDEYGLYVIDETNLETHGSWRYGQQEEEGALPGSKPEWTANVLDRCNSMLQRDKNHPSVIIWSLGNESFGGDNFQRMHDYLREQDPTRVVHYEGIFHFRATDAASDIESHMYSKVETLETYALSQPSKPFILCEYSHAMGNSCGDLYKYWEMFDKYPVLQGGFIWDWRDQAIRTENADGEIYLAYGGDFGDFPNDGTFSGNGLIFADGAVTPKLAEVKGCYQSVRFRAADLSRGTVELENLFLFTNLEEFDLHWRLDVNGQPQQEGILAATVAPLASGTLQVPYTLPQSLLHGEEAVLTLTLLLRKDEVWASAGHEIAFGQFILPVPVAEAAAAGNVPGVSLRVTETEQALTAEGGNFSVTFSKKTGQLTSYKANGLELLATGPAPHFWRAVTDNDRGNKHPVRCTTWREAGLNRRLLSFKAEAAAEGVTVEAEYRIATAPRSHCTVRYTLDAAGSLTVEQVLTPGANLPEIPVVGLLFTMEPAFRHLNWYGMGPHENYCDRVAGARLGVYEGKVEEQLTPYLRPQESGNKTGVRWAEIRDEGGHGLRIEGAPAVELSVLPFTPEELEQADHAYKLPRQTRTVVRINARQMGVGGDDSWGAHVHPEFTLTADRTYTNRFVLKPLF</sequence>
<proteinExistence type="predicted"/>